<feature type="region of interest" description="Disordered" evidence="1">
    <location>
        <begin position="91"/>
        <end position="268"/>
    </location>
</feature>
<gene>
    <name evidence="2" type="ordered locus">Os03g0585900</name>
    <name evidence="2" type="ORF">OSNPB_030585900</name>
</gene>
<feature type="compositionally biased region" description="Low complexity" evidence="1">
    <location>
        <begin position="120"/>
        <end position="140"/>
    </location>
</feature>
<evidence type="ECO:0000313" key="2">
    <source>
        <dbReference type="EMBL" id="BAS85091.1"/>
    </source>
</evidence>
<dbReference type="AlphaFoldDB" id="A0A0P0W0J5"/>
<proteinExistence type="predicted"/>
<dbReference type="Gramene" id="Os03t0585900-00">
    <property type="protein sequence ID" value="Os03t0585900-00"/>
    <property type="gene ID" value="Os03g0585900"/>
</dbReference>
<dbReference type="InParanoid" id="A0A0P0W0J5"/>
<evidence type="ECO:0000256" key="1">
    <source>
        <dbReference type="SAM" id="MobiDB-lite"/>
    </source>
</evidence>
<feature type="region of interest" description="Disordered" evidence="1">
    <location>
        <begin position="20"/>
        <end position="77"/>
    </location>
</feature>
<feature type="non-terminal residue" evidence="2">
    <location>
        <position position="1"/>
    </location>
</feature>
<accession>A0A0P0W0J5</accession>
<dbReference type="EMBL" id="AP014959">
    <property type="protein sequence ID" value="BAS85091.1"/>
    <property type="molecule type" value="Genomic_DNA"/>
</dbReference>
<keyword evidence="3" id="KW-1185">Reference proteome</keyword>
<dbReference type="Proteomes" id="UP000059680">
    <property type="component" value="Chromosome 3"/>
</dbReference>
<reference evidence="2 3" key="2">
    <citation type="journal article" date="2013" name="Plant Cell Physiol.">
        <title>Rice Annotation Project Database (RAP-DB): an integrative and interactive database for rice genomics.</title>
        <authorList>
            <person name="Sakai H."/>
            <person name="Lee S.S."/>
            <person name="Tanaka T."/>
            <person name="Numa H."/>
            <person name="Kim J."/>
            <person name="Kawahara Y."/>
            <person name="Wakimoto H."/>
            <person name="Yang C.C."/>
            <person name="Iwamoto M."/>
            <person name="Abe T."/>
            <person name="Yamada Y."/>
            <person name="Muto A."/>
            <person name="Inokuchi H."/>
            <person name="Ikemura T."/>
            <person name="Matsumoto T."/>
            <person name="Sasaki T."/>
            <person name="Itoh T."/>
        </authorList>
    </citation>
    <scope>NUCLEOTIDE SEQUENCE [LARGE SCALE GENOMIC DNA]</scope>
    <source>
        <strain evidence="3">cv. Nipponbare</strain>
    </source>
</reference>
<evidence type="ECO:0000313" key="3">
    <source>
        <dbReference type="Proteomes" id="UP000059680"/>
    </source>
</evidence>
<protein>
    <submittedName>
        <fullName evidence="2">Os03g0585900 protein</fullName>
    </submittedName>
</protein>
<reference evidence="3" key="1">
    <citation type="journal article" date="2005" name="Nature">
        <title>The map-based sequence of the rice genome.</title>
        <authorList>
            <consortium name="International rice genome sequencing project (IRGSP)"/>
            <person name="Matsumoto T."/>
            <person name="Wu J."/>
            <person name="Kanamori H."/>
            <person name="Katayose Y."/>
            <person name="Fujisawa M."/>
            <person name="Namiki N."/>
            <person name="Mizuno H."/>
            <person name="Yamamoto K."/>
            <person name="Antonio B.A."/>
            <person name="Baba T."/>
            <person name="Sakata K."/>
            <person name="Nagamura Y."/>
            <person name="Aoki H."/>
            <person name="Arikawa K."/>
            <person name="Arita K."/>
            <person name="Bito T."/>
            <person name="Chiden Y."/>
            <person name="Fujitsuka N."/>
            <person name="Fukunaka R."/>
            <person name="Hamada M."/>
            <person name="Harada C."/>
            <person name="Hayashi A."/>
            <person name="Hijishita S."/>
            <person name="Honda M."/>
            <person name="Hosokawa S."/>
            <person name="Ichikawa Y."/>
            <person name="Idonuma A."/>
            <person name="Iijima M."/>
            <person name="Ikeda M."/>
            <person name="Ikeno M."/>
            <person name="Ito K."/>
            <person name="Ito S."/>
            <person name="Ito T."/>
            <person name="Ito Y."/>
            <person name="Ito Y."/>
            <person name="Iwabuchi A."/>
            <person name="Kamiya K."/>
            <person name="Karasawa W."/>
            <person name="Kurita K."/>
            <person name="Katagiri S."/>
            <person name="Kikuta A."/>
            <person name="Kobayashi H."/>
            <person name="Kobayashi N."/>
            <person name="Machita K."/>
            <person name="Maehara T."/>
            <person name="Masukawa M."/>
            <person name="Mizubayashi T."/>
            <person name="Mukai Y."/>
            <person name="Nagasaki H."/>
            <person name="Nagata Y."/>
            <person name="Naito S."/>
            <person name="Nakashima M."/>
            <person name="Nakama Y."/>
            <person name="Nakamichi Y."/>
            <person name="Nakamura M."/>
            <person name="Meguro A."/>
            <person name="Negishi M."/>
            <person name="Ohta I."/>
            <person name="Ohta T."/>
            <person name="Okamoto M."/>
            <person name="Ono N."/>
            <person name="Saji S."/>
            <person name="Sakaguchi M."/>
            <person name="Sakai K."/>
            <person name="Shibata M."/>
            <person name="Shimokawa T."/>
            <person name="Song J."/>
            <person name="Takazaki Y."/>
            <person name="Terasawa K."/>
            <person name="Tsugane M."/>
            <person name="Tsuji K."/>
            <person name="Ueda S."/>
            <person name="Waki K."/>
            <person name="Yamagata H."/>
            <person name="Yamamoto M."/>
            <person name="Yamamoto S."/>
            <person name="Yamane H."/>
            <person name="Yoshiki S."/>
            <person name="Yoshihara R."/>
            <person name="Yukawa K."/>
            <person name="Zhong H."/>
            <person name="Yano M."/>
            <person name="Yuan Q."/>
            <person name="Ouyang S."/>
            <person name="Liu J."/>
            <person name="Jones K.M."/>
            <person name="Gansberger K."/>
            <person name="Moffat K."/>
            <person name="Hill J."/>
            <person name="Bera J."/>
            <person name="Fadrosh D."/>
            <person name="Jin S."/>
            <person name="Johri S."/>
            <person name="Kim M."/>
            <person name="Overton L."/>
            <person name="Reardon M."/>
            <person name="Tsitrin T."/>
            <person name="Vuong H."/>
            <person name="Weaver B."/>
            <person name="Ciecko A."/>
            <person name="Tallon L."/>
            <person name="Jackson J."/>
            <person name="Pai G."/>
            <person name="Aken S.V."/>
            <person name="Utterback T."/>
            <person name="Reidmuller S."/>
            <person name="Feldblyum T."/>
            <person name="Hsiao J."/>
            <person name="Zismann V."/>
            <person name="Iobst S."/>
            <person name="de Vazeille A.R."/>
            <person name="Buell C.R."/>
            <person name="Ying K."/>
            <person name="Li Y."/>
            <person name="Lu T."/>
            <person name="Huang Y."/>
            <person name="Zhao Q."/>
            <person name="Feng Q."/>
            <person name="Zhang L."/>
            <person name="Zhu J."/>
            <person name="Weng Q."/>
            <person name="Mu J."/>
            <person name="Lu Y."/>
            <person name="Fan D."/>
            <person name="Liu Y."/>
            <person name="Guan J."/>
            <person name="Zhang Y."/>
            <person name="Yu S."/>
            <person name="Liu X."/>
            <person name="Zhang Y."/>
            <person name="Hong G."/>
            <person name="Han B."/>
            <person name="Choisne N."/>
            <person name="Demange N."/>
            <person name="Orjeda G."/>
            <person name="Samain S."/>
            <person name="Cattolico L."/>
            <person name="Pelletier E."/>
            <person name="Couloux A."/>
            <person name="Segurens B."/>
            <person name="Wincker P."/>
            <person name="D'Hont A."/>
            <person name="Scarpelli C."/>
            <person name="Weissenbach J."/>
            <person name="Salanoubat M."/>
            <person name="Quetier F."/>
            <person name="Yu Y."/>
            <person name="Kim H.R."/>
            <person name="Rambo T."/>
            <person name="Currie J."/>
            <person name="Collura K."/>
            <person name="Luo M."/>
            <person name="Yang T."/>
            <person name="Ammiraju J.S.S."/>
            <person name="Engler F."/>
            <person name="Soderlund C."/>
            <person name="Wing R.A."/>
            <person name="Palmer L.E."/>
            <person name="de la Bastide M."/>
            <person name="Spiegel L."/>
            <person name="Nascimento L."/>
            <person name="Zutavern T."/>
            <person name="O'Shaughnessy A."/>
            <person name="Dike S."/>
            <person name="Dedhia N."/>
            <person name="Preston R."/>
            <person name="Balija V."/>
            <person name="McCombie W.R."/>
            <person name="Chow T."/>
            <person name="Chen H."/>
            <person name="Chung M."/>
            <person name="Chen C."/>
            <person name="Shaw J."/>
            <person name="Wu H."/>
            <person name="Hsiao K."/>
            <person name="Chao Y."/>
            <person name="Chu M."/>
            <person name="Cheng C."/>
            <person name="Hour A."/>
            <person name="Lee P."/>
            <person name="Lin S."/>
            <person name="Lin Y."/>
            <person name="Liou J."/>
            <person name="Liu S."/>
            <person name="Hsing Y."/>
            <person name="Raghuvanshi S."/>
            <person name="Mohanty A."/>
            <person name="Bharti A.K."/>
            <person name="Gaur A."/>
            <person name="Gupta V."/>
            <person name="Kumar D."/>
            <person name="Ravi V."/>
            <person name="Vij S."/>
            <person name="Kapur A."/>
            <person name="Khurana P."/>
            <person name="Khurana P."/>
            <person name="Khurana J.P."/>
            <person name="Tyagi A.K."/>
            <person name="Gaikwad K."/>
            <person name="Singh A."/>
            <person name="Dalal V."/>
            <person name="Srivastava S."/>
            <person name="Dixit A."/>
            <person name="Pal A.K."/>
            <person name="Ghazi I.A."/>
            <person name="Yadav M."/>
            <person name="Pandit A."/>
            <person name="Bhargava A."/>
            <person name="Sureshbabu K."/>
            <person name="Batra K."/>
            <person name="Sharma T.R."/>
            <person name="Mohapatra T."/>
            <person name="Singh N.K."/>
            <person name="Messing J."/>
            <person name="Nelson A.B."/>
            <person name="Fuks G."/>
            <person name="Kavchok S."/>
            <person name="Keizer G."/>
            <person name="Linton E."/>
            <person name="Llaca V."/>
            <person name="Song R."/>
            <person name="Tanyolac B."/>
            <person name="Young S."/>
            <person name="Ho-Il K."/>
            <person name="Hahn J.H."/>
            <person name="Sangsakoo G."/>
            <person name="Vanavichit A."/>
            <person name="de Mattos Luiz.A.T."/>
            <person name="Zimmer P.D."/>
            <person name="Malone G."/>
            <person name="Dellagostin O."/>
            <person name="de Oliveira A.C."/>
            <person name="Bevan M."/>
            <person name="Bancroft I."/>
            <person name="Minx P."/>
            <person name="Cordum H."/>
            <person name="Wilson R."/>
            <person name="Cheng Z."/>
            <person name="Jin W."/>
            <person name="Jiang J."/>
            <person name="Leong S.A."/>
            <person name="Iwama H."/>
            <person name="Gojobori T."/>
            <person name="Itoh T."/>
            <person name="Niimura Y."/>
            <person name="Fujii Y."/>
            <person name="Habara T."/>
            <person name="Sakai H."/>
            <person name="Sato Y."/>
            <person name="Wilson G."/>
            <person name="Kumar K."/>
            <person name="McCouch S."/>
            <person name="Juretic N."/>
            <person name="Hoen D."/>
            <person name="Wright S."/>
            <person name="Bruskiewich R."/>
            <person name="Bureau T."/>
            <person name="Miyao A."/>
            <person name="Hirochika H."/>
            <person name="Nishikawa T."/>
            <person name="Kadowaki K."/>
            <person name="Sugiura M."/>
            <person name="Burr B."/>
            <person name="Sasaki T."/>
        </authorList>
    </citation>
    <scope>NUCLEOTIDE SEQUENCE [LARGE SCALE GENOMIC DNA]</scope>
    <source>
        <strain evidence="3">cv. Nipponbare</strain>
    </source>
</reference>
<reference evidence="2 3" key="3">
    <citation type="journal article" date="2013" name="Rice">
        <title>Improvement of the Oryza sativa Nipponbare reference genome using next generation sequence and optical map data.</title>
        <authorList>
            <person name="Kawahara Y."/>
            <person name="de la Bastide M."/>
            <person name="Hamilton J.P."/>
            <person name="Kanamori H."/>
            <person name="McCombie W.R."/>
            <person name="Ouyang S."/>
            <person name="Schwartz D.C."/>
            <person name="Tanaka T."/>
            <person name="Wu J."/>
            <person name="Zhou S."/>
            <person name="Childs K.L."/>
            <person name="Davidson R.M."/>
            <person name="Lin H."/>
            <person name="Quesada-Ocampo L."/>
            <person name="Vaillancourt B."/>
            <person name="Sakai H."/>
            <person name="Lee S.S."/>
            <person name="Kim J."/>
            <person name="Numa H."/>
            <person name="Itoh T."/>
            <person name="Buell C.R."/>
            <person name="Matsumoto T."/>
        </authorList>
    </citation>
    <scope>NUCLEOTIDE SEQUENCE [LARGE SCALE GENOMIC DNA]</scope>
    <source>
        <strain evidence="3">cv. Nipponbare</strain>
    </source>
</reference>
<feature type="region of interest" description="Disordered" evidence="1">
    <location>
        <begin position="295"/>
        <end position="320"/>
    </location>
</feature>
<feature type="compositionally biased region" description="Low complexity" evidence="1">
    <location>
        <begin position="92"/>
        <end position="106"/>
    </location>
</feature>
<dbReference type="OMA" id="MCARAWE"/>
<feature type="compositionally biased region" description="Basic residues" evidence="1">
    <location>
        <begin position="45"/>
        <end position="76"/>
    </location>
</feature>
<sequence length="363" mass="39127">PSTSSVRAPPLQALRLPLRLPPGARCLHAPRRLARRQGVGPAPPHGRRHPGVRPPLRRLPRRRGQRRHPLARRRHLSWPLSVALSLASLCHRPSPSWPSGARSSSPGTPPRGRRPPPSNLRPAAAQRRSPASPRHPALPGRHGHGGGAASAGELALQGPTGEALITVRSSRVEAASRPTRIGACRSTDEDATAGKGVDWEEEPLGFEVSTTPIPELPDPEMTTGRPPLVSSPRRRVEPPPRPRRGARRPSLPPAPTSPPSRASDTVGCLPIQRPTASCLALHRRCSPVVPRPMPLQSDTARVGAPAVSTAPCTRRRRARPSPLMCARAWEKGGRSERKKLKERAIGTFFLPGPTCQSCQTDEP</sequence>
<organism evidence="2 3">
    <name type="scientific">Oryza sativa subsp. japonica</name>
    <name type="common">Rice</name>
    <dbReference type="NCBI Taxonomy" id="39947"/>
    <lineage>
        <taxon>Eukaryota</taxon>
        <taxon>Viridiplantae</taxon>
        <taxon>Streptophyta</taxon>
        <taxon>Embryophyta</taxon>
        <taxon>Tracheophyta</taxon>
        <taxon>Spermatophyta</taxon>
        <taxon>Magnoliopsida</taxon>
        <taxon>Liliopsida</taxon>
        <taxon>Poales</taxon>
        <taxon>Poaceae</taxon>
        <taxon>BOP clade</taxon>
        <taxon>Oryzoideae</taxon>
        <taxon>Oryzeae</taxon>
        <taxon>Oryzinae</taxon>
        <taxon>Oryza</taxon>
        <taxon>Oryza sativa</taxon>
    </lineage>
</organism>
<dbReference type="PaxDb" id="39947-A0A0P0W0J5"/>
<name>A0A0P0W0J5_ORYSJ</name>